<accession>A0A5J4NSK9</accession>
<dbReference type="PROSITE" id="PS50222">
    <property type="entry name" value="EF_HAND_2"/>
    <property type="match status" value="1"/>
</dbReference>
<feature type="compositionally biased region" description="Polar residues" evidence="1">
    <location>
        <begin position="143"/>
        <end position="163"/>
    </location>
</feature>
<dbReference type="SUPFAM" id="SSF47473">
    <property type="entry name" value="EF-hand"/>
    <property type="match status" value="1"/>
</dbReference>
<protein>
    <recommendedName>
        <fullName evidence="2">EF-hand domain-containing protein</fullName>
    </recommendedName>
</protein>
<organism evidence="3 4">
    <name type="scientific">Paragonimus westermani</name>
    <dbReference type="NCBI Taxonomy" id="34504"/>
    <lineage>
        <taxon>Eukaryota</taxon>
        <taxon>Metazoa</taxon>
        <taxon>Spiralia</taxon>
        <taxon>Lophotrochozoa</taxon>
        <taxon>Platyhelminthes</taxon>
        <taxon>Trematoda</taxon>
        <taxon>Digenea</taxon>
        <taxon>Plagiorchiida</taxon>
        <taxon>Troglotremata</taxon>
        <taxon>Troglotrematidae</taxon>
        <taxon>Paragonimus</taxon>
    </lineage>
</organism>
<dbReference type="GO" id="GO:0005509">
    <property type="term" value="F:calcium ion binding"/>
    <property type="evidence" value="ECO:0007669"/>
    <property type="project" value="InterPro"/>
</dbReference>
<gene>
    <name evidence="3" type="ORF">DEA37_0007992</name>
</gene>
<feature type="domain" description="EF-hand" evidence="2">
    <location>
        <begin position="46"/>
        <end position="81"/>
    </location>
</feature>
<sequence length="163" mass="18402">TREANVMQLTEDGKQMELLDAIKADHQRVIDIDDLLAALKRLQKVPDDARWEKILEVLDEDHDGKIELQHILSAIELLGSEKITLNSKELKRVLEMFDNELLAERIESNHPANDSTTIDEPYSETSQAESTSFEDNRCGSFRSPKSNVHSSSEAKMNPPTSNS</sequence>
<comment type="caution">
    <text evidence="3">The sequence shown here is derived from an EMBL/GenBank/DDBJ whole genome shotgun (WGS) entry which is preliminary data.</text>
</comment>
<proteinExistence type="predicted"/>
<dbReference type="InterPro" id="IPR011992">
    <property type="entry name" value="EF-hand-dom_pair"/>
</dbReference>
<dbReference type="Proteomes" id="UP000324629">
    <property type="component" value="Unassembled WGS sequence"/>
</dbReference>
<dbReference type="Gene3D" id="1.10.238.10">
    <property type="entry name" value="EF-hand"/>
    <property type="match status" value="1"/>
</dbReference>
<dbReference type="AlphaFoldDB" id="A0A5J4NSK9"/>
<dbReference type="InterPro" id="IPR002048">
    <property type="entry name" value="EF_hand_dom"/>
</dbReference>
<name>A0A5J4NSK9_9TREM</name>
<feature type="compositionally biased region" description="Polar residues" evidence="1">
    <location>
        <begin position="110"/>
        <end position="133"/>
    </location>
</feature>
<feature type="region of interest" description="Disordered" evidence="1">
    <location>
        <begin position="105"/>
        <end position="163"/>
    </location>
</feature>
<feature type="non-terminal residue" evidence="3">
    <location>
        <position position="1"/>
    </location>
</feature>
<evidence type="ECO:0000313" key="4">
    <source>
        <dbReference type="Proteomes" id="UP000324629"/>
    </source>
</evidence>
<evidence type="ECO:0000259" key="2">
    <source>
        <dbReference type="PROSITE" id="PS50222"/>
    </source>
</evidence>
<dbReference type="EMBL" id="QNGE01001091">
    <property type="protein sequence ID" value="KAA3678471.1"/>
    <property type="molecule type" value="Genomic_DNA"/>
</dbReference>
<evidence type="ECO:0000256" key="1">
    <source>
        <dbReference type="SAM" id="MobiDB-lite"/>
    </source>
</evidence>
<evidence type="ECO:0000313" key="3">
    <source>
        <dbReference type="EMBL" id="KAA3678471.1"/>
    </source>
</evidence>
<keyword evidence="4" id="KW-1185">Reference proteome</keyword>
<reference evidence="3 4" key="1">
    <citation type="journal article" date="2019" name="Gigascience">
        <title>Whole-genome sequence of the oriental lung fluke Paragonimus westermani.</title>
        <authorList>
            <person name="Oey H."/>
            <person name="Zakrzewski M."/>
            <person name="Narain K."/>
            <person name="Devi K.R."/>
            <person name="Agatsuma T."/>
            <person name="Nawaratna S."/>
            <person name="Gobert G.N."/>
            <person name="Jones M.K."/>
            <person name="Ragan M.A."/>
            <person name="McManus D.P."/>
            <person name="Krause L."/>
        </authorList>
    </citation>
    <scope>NUCLEOTIDE SEQUENCE [LARGE SCALE GENOMIC DNA]</scope>
    <source>
        <strain evidence="3 4">IND2009</strain>
    </source>
</reference>